<keyword evidence="3" id="KW-1185">Reference proteome</keyword>
<feature type="transmembrane region" description="Helical" evidence="1">
    <location>
        <begin position="134"/>
        <end position="161"/>
    </location>
</feature>
<evidence type="ECO:0000313" key="3">
    <source>
        <dbReference type="Proteomes" id="UP001172155"/>
    </source>
</evidence>
<comment type="caution">
    <text evidence="2">The sequence shown here is derived from an EMBL/GenBank/DDBJ whole genome shotgun (WGS) entry which is preliminary data.</text>
</comment>
<dbReference type="PANTHER" id="PTHR35179">
    <property type="entry name" value="PROTEIN CBG02620"/>
    <property type="match status" value="1"/>
</dbReference>
<feature type="transmembrane region" description="Helical" evidence="1">
    <location>
        <begin position="92"/>
        <end position="113"/>
    </location>
</feature>
<feature type="transmembrane region" description="Helical" evidence="1">
    <location>
        <begin position="211"/>
        <end position="230"/>
    </location>
</feature>
<dbReference type="Proteomes" id="UP001172155">
    <property type="component" value="Unassembled WGS sequence"/>
</dbReference>
<dbReference type="AlphaFoldDB" id="A0AA40K8Y3"/>
<accession>A0AA40K8Y3</accession>
<dbReference type="PANTHER" id="PTHR35179:SF1">
    <property type="entry name" value="INTEGRAL MEMBRANE PROTEIN"/>
    <property type="match status" value="1"/>
</dbReference>
<feature type="transmembrane region" description="Helical" evidence="1">
    <location>
        <begin position="21"/>
        <end position="39"/>
    </location>
</feature>
<feature type="non-terminal residue" evidence="2">
    <location>
        <position position="271"/>
    </location>
</feature>
<reference evidence="2" key="1">
    <citation type="submission" date="2023-06" db="EMBL/GenBank/DDBJ databases">
        <title>Genome-scale phylogeny and comparative genomics of the fungal order Sordariales.</title>
        <authorList>
            <consortium name="Lawrence Berkeley National Laboratory"/>
            <person name="Hensen N."/>
            <person name="Bonometti L."/>
            <person name="Westerberg I."/>
            <person name="Brannstrom I.O."/>
            <person name="Guillou S."/>
            <person name="Cros-Aarteil S."/>
            <person name="Calhoun S."/>
            <person name="Haridas S."/>
            <person name="Kuo A."/>
            <person name="Mondo S."/>
            <person name="Pangilinan J."/>
            <person name="Riley R."/>
            <person name="LaButti K."/>
            <person name="Andreopoulos B."/>
            <person name="Lipzen A."/>
            <person name="Chen C."/>
            <person name="Yanf M."/>
            <person name="Daum C."/>
            <person name="Ng V."/>
            <person name="Clum A."/>
            <person name="Steindorff A."/>
            <person name="Ohm R."/>
            <person name="Martin F."/>
            <person name="Silar P."/>
            <person name="Natvig D."/>
            <person name="Lalanne C."/>
            <person name="Gautier V."/>
            <person name="Ament-velasquez S.L."/>
            <person name="Kruys A."/>
            <person name="Hutchinson M.I."/>
            <person name="Powell A.J."/>
            <person name="Barry K."/>
            <person name="Miller A.N."/>
            <person name="Grigoriev I.V."/>
            <person name="Debuchy R."/>
            <person name="Gladieux P."/>
            <person name="Thoren M.H."/>
            <person name="Johannesson H."/>
        </authorList>
    </citation>
    <scope>NUCLEOTIDE SEQUENCE</scope>
    <source>
        <strain evidence="2">SMH3187-1</strain>
    </source>
</reference>
<evidence type="ECO:0000256" key="1">
    <source>
        <dbReference type="SAM" id="Phobius"/>
    </source>
</evidence>
<organism evidence="2 3">
    <name type="scientific">Schizothecium vesticola</name>
    <dbReference type="NCBI Taxonomy" id="314040"/>
    <lineage>
        <taxon>Eukaryota</taxon>
        <taxon>Fungi</taxon>
        <taxon>Dikarya</taxon>
        <taxon>Ascomycota</taxon>
        <taxon>Pezizomycotina</taxon>
        <taxon>Sordariomycetes</taxon>
        <taxon>Sordariomycetidae</taxon>
        <taxon>Sordariales</taxon>
        <taxon>Schizotheciaceae</taxon>
        <taxon>Schizothecium</taxon>
    </lineage>
</organism>
<keyword evidence="1" id="KW-0472">Membrane</keyword>
<keyword evidence="1" id="KW-0812">Transmembrane</keyword>
<proteinExistence type="predicted"/>
<dbReference type="EMBL" id="JAUKUD010000003">
    <property type="protein sequence ID" value="KAK0750509.1"/>
    <property type="molecule type" value="Genomic_DNA"/>
</dbReference>
<feature type="transmembrane region" description="Helical" evidence="1">
    <location>
        <begin position="59"/>
        <end position="80"/>
    </location>
</feature>
<name>A0AA40K8Y3_9PEZI</name>
<sequence length="271" mass="30470">MAGFLLPPTYRPPPTLPWEETLAHVLLGVVLSVALLLLVHLSRLSLARFRRTRRRRLPLYLALAWIDLVAAIIHSCLGWCVGHGRCPAQPSLWFFLGVILCWAVERHCLAQILANRVAVLLSSGVTARRLKWGVFVGTLVLTVSVVVVWTPGAMMISLAWVRANEVWDRGEKICFMVGEVGLNGYFVWVVRQELVRRHGLEMYGGLWRVNVGMVAASLVLDAAVVASTWFPDYWIYVQFRPLVNLVKLYFELCNAELIGKVAVASVRARSR</sequence>
<feature type="transmembrane region" description="Helical" evidence="1">
    <location>
        <begin position="173"/>
        <end position="190"/>
    </location>
</feature>
<protein>
    <submittedName>
        <fullName evidence="2">Uncharacterized protein</fullName>
    </submittedName>
</protein>
<keyword evidence="1" id="KW-1133">Transmembrane helix</keyword>
<evidence type="ECO:0000313" key="2">
    <source>
        <dbReference type="EMBL" id="KAK0750509.1"/>
    </source>
</evidence>
<gene>
    <name evidence="2" type="ORF">B0T18DRAFT_307824</name>
</gene>